<dbReference type="Pfam" id="PF03961">
    <property type="entry name" value="FapA"/>
    <property type="match status" value="1"/>
</dbReference>
<dbReference type="Pfam" id="PF14804">
    <property type="entry name" value="Jag_N"/>
    <property type="match status" value="1"/>
</dbReference>
<keyword evidence="2" id="KW-0282">Flagellum</keyword>
<gene>
    <name evidence="2" type="ORF">ACFOZ1_15415</name>
</gene>
<dbReference type="Gene3D" id="3.30.30.80">
    <property type="entry name" value="probable RNA-binding protein from clostridium symbiosum atcc 14940"/>
    <property type="match status" value="1"/>
</dbReference>
<organism evidence="2 3">
    <name type="scientific">Gracilibacillus marinus</name>
    <dbReference type="NCBI Taxonomy" id="630535"/>
    <lineage>
        <taxon>Bacteria</taxon>
        <taxon>Bacillati</taxon>
        <taxon>Bacillota</taxon>
        <taxon>Bacilli</taxon>
        <taxon>Bacillales</taxon>
        <taxon>Bacillaceae</taxon>
        <taxon>Gracilibacillus</taxon>
    </lineage>
</organism>
<keyword evidence="2" id="KW-0969">Cilium</keyword>
<dbReference type="EMBL" id="JBHSDV010000006">
    <property type="protein sequence ID" value="MFC4389169.1"/>
    <property type="molecule type" value="Genomic_DNA"/>
</dbReference>
<dbReference type="InterPro" id="IPR038247">
    <property type="entry name" value="Jag_N_dom_sf"/>
</dbReference>
<dbReference type="PANTHER" id="PTHR38032">
    <property type="entry name" value="POLYMERASE-RELATED"/>
    <property type="match status" value="1"/>
</dbReference>
<name>A0ABV8VYC2_9BACI</name>
<keyword evidence="3" id="KW-1185">Reference proteome</keyword>
<evidence type="ECO:0000259" key="1">
    <source>
        <dbReference type="SMART" id="SM01245"/>
    </source>
</evidence>
<sequence length="685" mass="76781">MRQLISKGKSIEEAVSRGLELMNAQQNEVNVEVLQFEKSGIIGIGKKEAIVKLSKNDDGKDKVGQIDSLEDLVDKAIEESREEEYAEIEQINQTEDVWKHTEIGTAWIKDNQLFVKSKVNAYPTATINGDITFYRNHQLINKKNIVLNEEDTYKLEFEEMIEKPMSWKITIAKDQLEAVLELQPAETIHQKLKDVPPNDHIEIFLYQEKIVSNHLTREMIIEELEQQHITTGINEKAIQHAMEAKEYGRFVVAIGKEPEHGMDGELEVKIEMDSDKGLVEDEQGNVNFKEVNNIPNVDIGTILAIIHPPIEGIPGISVLGEAIQNKKGKALRVLPGIGVDFIEDKLIATESGRPVIEKRGKIVRASILSKLIHEGNVNLASGNIRFSGDVEIRGEVEENMIVEAGGDLYLYQSVANSEITAYKSIIAKGNIINSNIISGKQNLIVMELHQLLTTMEKQLRQMIVIIKQLTNAKAYKVKELHTKGLQPLIIILLEKKFQHFKEIAAKYVRIVNKADKFLDEPEWAKIAEDIKNIFLTLSNETITLQRLYILQDFIEEMTSQALEDAEDMTSVTLTNVTNSKVYSSGDITIIGKGCINSKIHASGTLQINGTLRGREVYGGLGVDVHEVGTIAGTKTIVATSPGHSIKIDKAYEGTIIRIGDKVKQIFDEMNYVTAKLDENEQITLF</sequence>
<feature type="domain" description="RNA-binding protein KhpB N-terminal" evidence="1">
    <location>
        <begin position="5"/>
        <end position="56"/>
    </location>
</feature>
<dbReference type="InterPro" id="IPR046866">
    <property type="entry name" value="FapA_N"/>
</dbReference>
<proteinExistence type="predicted"/>
<dbReference type="InterPro" id="IPR046865">
    <property type="entry name" value="FapA_b_solenoid"/>
</dbReference>
<dbReference type="Pfam" id="PF20250">
    <property type="entry name" value="FapA_N"/>
    <property type="match status" value="1"/>
</dbReference>
<dbReference type="InterPro" id="IPR032782">
    <property type="entry name" value="KhpB_N"/>
</dbReference>
<reference evidence="3" key="1">
    <citation type="journal article" date="2019" name="Int. J. Syst. Evol. Microbiol.">
        <title>The Global Catalogue of Microorganisms (GCM) 10K type strain sequencing project: providing services to taxonomists for standard genome sequencing and annotation.</title>
        <authorList>
            <consortium name="The Broad Institute Genomics Platform"/>
            <consortium name="The Broad Institute Genome Sequencing Center for Infectious Disease"/>
            <person name="Wu L."/>
            <person name="Ma J."/>
        </authorList>
    </citation>
    <scope>NUCLEOTIDE SEQUENCE [LARGE SCALE GENOMIC DNA]</scope>
    <source>
        <strain evidence="3">KACC 14058</strain>
    </source>
</reference>
<comment type="caution">
    <text evidence="2">The sequence shown here is derived from an EMBL/GenBank/DDBJ whole genome shotgun (WGS) entry which is preliminary data.</text>
</comment>
<accession>A0ABV8VYC2</accession>
<dbReference type="InterPro" id="IPR005646">
    <property type="entry name" value="FapA"/>
</dbReference>
<evidence type="ECO:0000313" key="2">
    <source>
        <dbReference type="EMBL" id="MFC4389169.1"/>
    </source>
</evidence>
<evidence type="ECO:0000313" key="3">
    <source>
        <dbReference type="Proteomes" id="UP001595880"/>
    </source>
</evidence>
<keyword evidence="2" id="KW-0966">Cell projection</keyword>
<dbReference type="SMART" id="SM01245">
    <property type="entry name" value="Jag_N"/>
    <property type="match status" value="1"/>
</dbReference>
<protein>
    <submittedName>
        <fullName evidence="2">Flagellar assembly protein A</fullName>
    </submittedName>
</protein>
<dbReference type="RefSeq" id="WP_390200710.1">
    <property type="nucleotide sequence ID" value="NZ_JBHSDV010000006.1"/>
</dbReference>
<dbReference type="PANTHER" id="PTHR38032:SF1">
    <property type="entry name" value="RNA-BINDING PROTEIN KHPB N-TERMINAL DOMAIN-CONTAINING PROTEIN"/>
    <property type="match status" value="1"/>
</dbReference>
<dbReference type="Proteomes" id="UP001595880">
    <property type="component" value="Unassembled WGS sequence"/>
</dbReference>